<proteinExistence type="predicted"/>
<dbReference type="Gene3D" id="3.40.50.300">
    <property type="entry name" value="P-loop containing nucleotide triphosphate hydrolases"/>
    <property type="match status" value="2"/>
</dbReference>
<dbReference type="EMBL" id="CP126209">
    <property type="protein sequence ID" value="WIA09940.1"/>
    <property type="molecule type" value="Genomic_DNA"/>
</dbReference>
<evidence type="ECO:0000259" key="12">
    <source>
        <dbReference type="PROSITE" id="PS51195"/>
    </source>
</evidence>
<feature type="region of interest" description="Disordered" evidence="8">
    <location>
        <begin position="1"/>
        <end position="156"/>
    </location>
</feature>
<dbReference type="PROSITE" id="PS50158">
    <property type="entry name" value="ZF_CCHC"/>
    <property type="match status" value="1"/>
</dbReference>
<evidence type="ECO:0000256" key="6">
    <source>
        <dbReference type="PROSITE-ProRule" id="PRU00047"/>
    </source>
</evidence>
<dbReference type="PANTHER" id="PTHR47958">
    <property type="entry name" value="ATP-DEPENDENT RNA HELICASE DBP3"/>
    <property type="match status" value="1"/>
</dbReference>
<evidence type="ECO:0000313" key="13">
    <source>
        <dbReference type="EMBL" id="WIA09940.1"/>
    </source>
</evidence>
<keyword evidence="6" id="KW-0479">Metal-binding</keyword>
<keyword evidence="6" id="KW-0862">Zinc</keyword>
<dbReference type="SMART" id="SM00343">
    <property type="entry name" value="ZnF_C2HC"/>
    <property type="match status" value="1"/>
</dbReference>
<evidence type="ECO:0000256" key="1">
    <source>
        <dbReference type="ARBA" id="ARBA00012552"/>
    </source>
</evidence>
<evidence type="ECO:0000256" key="3">
    <source>
        <dbReference type="ARBA" id="ARBA00022801"/>
    </source>
</evidence>
<protein>
    <recommendedName>
        <fullName evidence="1">RNA helicase</fullName>
        <ecNumber evidence="1">3.6.4.13</ecNumber>
    </recommendedName>
</protein>
<name>A0ABY8TLL6_TETOB</name>
<evidence type="ECO:0000256" key="8">
    <source>
        <dbReference type="SAM" id="MobiDB-lite"/>
    </source>
</evidence>
<feature type="domain" description="Helicase ATP-binding" evidence="10">
    <location>
        <begin position="261"/>
        <end position="445"/>
    </location>
</feature>
<feature type="compositionally biased region" description="Acidic residues" evidence="8">
    <location>
        <begin position="98"/>
        <end position="114"/>
    </location>
</feature>
<dbReference type="InterPro" id="IPR011545">
    <property type="entry name" value="DEAD/DEAH_box_helicase_dom"/>
</dbReference>
<feature type="compositionally biased region" description="Basic and acidic residues" evidence="8">
    <location>
        <begin position="145"/>
        <end position="156"/>
    </location>
</feature>
<evidence type="ECO:0000256" key="2">
    <source>
        <dbReference type="ARBA" id="ARBA00022741"/>
    </source>
</evidence>
<dbReference type="PROSITE" id="PS51194">
    <property type="entry name" value="HELICASE_CTER"/>
    <property type="match status" value="1"/>
</dbReference>
<evidence type="ECO:0000256" key="7">
    <source>
        <dbReference type="PROSITE-ProRule" id="PRU00552"/>
    </source>
</evidence>
<dbReference type="InterPro" id="IPR001878">
    <property type="entry name" value="Znf_CCHC"/>
</dbReference>
<dbReference type="SMART" id="SM00487">
    <property type="entry name" value="DEXDc"/>
    <property type="match status" value="1"/>
</dbReference>
<feature type="compositionally biased region" description="Low complexity" evidence="8">
    <location>
        <begin position="115"/>
        <end position="132"/>
    </location>
</feature>
<keyword evidence="6" id="KW-0863">Zinc-finger</keyword>
<dbReference type="InterPro" id="IPR001650">
    <property type="entry name" value="Helicase_C-like"/>
</dbReference>
<dbReference type="EC" id="3.6.4.13" evidence="1"/>
<evidence type="ECO:0000259" key="11">
    <source>
        <dbReference type="PROSITE" id="PS51194"/>
    </source>
</evidence>
<evidence type="ECO:0000259" key="10">
    <source>
        <dbReference type="PROSITE" id="PS51192"/>
    </source>
</evidence>
<feature type="compositionally biased region" description="Low complexity" evidence="8">
    <location>
        <begin position="18"/>
        <end position="28"/>
    </location>
</feature>
<keyword evidence="4" id="KW-0347">Helicase</keyword>
<dbReference type="InterPro" id="IPR027417">
    <property type="entry name" value="P-loop_NTPase"/>
</dbReference>
<feature type="short sequence motif" description="Q motif" evidence="7">
    <location>
        <begin position="230"/>
        <end position="258"/>
    </location>
</feature>
<evidence type="ECO:0000259" key="9">
    <source>
        <dbReference type="PROSITE" id="PS50158"/>
    </source>
</evidence>
<evidence type="ECO:0000256" key="4">
    <source>
        <dbReference type="ARBA" id="ARBA00022806"/>
    </source>
</evidence>
<feature type="compositionally biased region" description="Acidic residues" evidence="8">
    <location>
        <begin position="60"/>
        <end position="69"/>
    </location>
</feature>
<dbReference type="CDD" id="cd18787">
    <property type="entry name" value="SF2_C_DEAD"/>
    <property type="match status" value="1"/>
</dbReference>
<feature type="compositionally biased region" description="Basic and acidic residues" evidence="8">
    <location>
        <begin position="30"/>
        <end position="40"/>
    </location>
</feature>
<dbReference type="Pfam" id="PF00271">
    <property type="entry name" value="Helicase_C"/>
    <property type="match status" value="1"/>
</dbReference>
<feature type="domain" description="DEAD-box RNA helicase Q" evidence="12">
    <location>
        <begin position="230"/>
        <end position="258"/>
    </location>
</feature>
<evidence type="ECO:0000313" key="14">
    <source>
        <dbReference type="Proteomes" id="UP001244341"/>
    </source>
</evidence>
<sequence length="675" mass="74238">MPADPESGQGPAAADPAQQQQQQQQQQQHADGRPAADKPTKRYRRTELEEEEAKKKLLLLEEEGDEQYEEYVPRKKRREADEAVLMRLQGLAGPAAPEGDDDTGSEIDDEDEEQQQQQPASKAARPASAPQQRGKESLLVQTARAKKEAPPESATDKVLAEEADMMRHITQKQALRAAKELATDTVYTRSMSTGWKPPAEPRGWSARKAQALREQFHISVAGDNVPPPLPSFALMKLPPPIASLLQQKGIKRPTPIQIQGIPAALAGRDIIGISFTGSGKTLVYSLPLICIAVQDEMMMPLEGGEGPLGLIVCPSRELANQTVEVITQYTDALKAGGFPELRVMLCIGGIDMRAQMDMLKRGVHIVVATPGRLKDLLTKRRMNLDICRYLALDEADRMVDLGFEEEMREILSFFKSQRQTLMFSATMPAKIKTFAESALVDPIEVNVGRAGAANLDVIQEVEYVKEEDKLAYLLDCLQKTAPPVLVFAENKRDVDAIHEALLLQGVDVVAVHGDRDQLERLEAIRDFKGGKADVLVASDVASKGLDFPGVQHVINYDMPEEIENYVHRIGRTGRSGKTGIATTFINSRQCSESILLDLKHLLKEAKQRVPQFLTALHDPLEEMEALAALSGIKGCAYCGGLGHRIADCPKLRSESKAQERSKKDYFGSGGFGGEM</sequence>
<gene>
    <name evidence="13" type="ORF">OEZ85_010153</name>
</gene>
<dbReference type="Pfam" id="PF00270">
    <property type="entry name" value="DEAD"/>
    <property type="match status" value="1"/>
</dbReference>
<accession>A0ABY8TLL6</accession>
<keyword evidence="5" id="KW-0067">ATP-binding</keyword>
<evidence type="ECO:0000256" key="5">
    <source>
        <dbReference type="ARBA" id="ARBA00022840"/>
    </source>
</evidence>
<dbReference type="Proteomes" id="UP001244341">
    <property type="component" value="Chromosome 2b"/>
</dbReference>
<reference evidence="13 14" key="1">
    <citation type="submission" date="2023-05" db="EMBL/GenBank/DDBJ databases">
        <title>A 100% complete, gapless, phased diploid assembly of the Scenedesmus obliquus UTEX 3031 genome.</title>
        <authorList>
            <person name="Biondi T.C."/>
            <person name="Hanschen E.R."/>
            <person name="Kwon T."/>
            <person name="Eng W."/>
            <person name="Kruse C.P.S."/>
            <person name="Koehler S.I."/>
            <person name="Kunde Y."/>
            <person name="Gleasner C.D."/>
            <person name="You Mak K.T."/>
            <person name="Polle J."/>
            <person name="Hovde B.T."/>
            <person name="Starkenburg S.R."/>
        </authorList>
    </citation>
    <scope>NUCLEOTIDE SEQUENCE [LARGE SCALE GENOMIC DNA]</scope>
    <source>
        <strain evidence="13 14">DOE0152z</strain>
    </source>
</reference>
<dbReference type="SUPFAM" id="SSF52540">
    <property type="entry name" value="P-loop containing nucleoside triphosphate hydrolases"/>
    <property type="match status" value="1"/>
</dbReference>
<organism evidence="13 14">
    <name type="scientific">Tetradesmus obliquus</name>
    <name type="common">Green alga</name>
    <name type="synonym">Acutodesmus obliquus</name>
    <dbReference type="NCBI Taxonomy" id="3088"/>
    <lineage>
        <taxon>Eukaryota</taxon>
        <taxon>Viridiplantae</taxon>
        <taxon>Chlorophyta</taxon>
        <taxon>core chlorophytes</taxon>
        <taxon>Chlorophyceae</taxon>
        <taxon>CS clade</taxon>
        <taxon>Sphaeropleales</taxon>
        <taxon>Scenedesmaceae</taxon>
        <taxon>Tetradesmus</taxon>
    </lineage>
</organism>
<keyword evidence="14" id="KW-1185">Reference proteome</keyword>
<dbReference type="InterPro" id="IPR014001">
    <property type="entry name" value="Helicase_ATP-bd"/>
</dbReference>
<dbReference type="PROSITE" id="PS51192">
    <property type="entry name" value="HELICASE_ATP_BIND_1"/>
    <property type="match status" value="1"/>
</dbReference>
<dbReference type="SMART" id="SM00490">
    <property type="entry name" value="HELICc"/>
    <property type="match status" value="1"/>
</dbReference>
<feature type="domain" description="CCHC-type" evidence="9">
    <location>
        <begin position="635"/>
        <end position="650"/>
    </location>
</feature>
<feature type="domain" description="Helicase C-terminal" evidence="11">
    <location>
        <begin position="456"/>
        <end position="617"/>
    </location>
</feature>
<keyword evidence="2" id="KW-0547">Nucleotide-binding</keyword>
<dbReference type="InterPro" id="IPR014014">
    <property type="entry name" value="RNA_helicase_DEAD_Q_motif"/>
</dbReference>
<keyword evidence="3" id="KW-0378">Hydrolase</keyword>
<dbReference type="PROSITE" id="PS51195">
    <property type="entry name" value="Q_MOTIF"/>
    <property type="match status" value="1"/>
</dbReference>